<dbReference type="STRING" id="4829.A0A163TEI8"/>
<evidence type="ECO:0000313" key="1">
    <source>
        <dbReference type="EMBL" id="SAM04092.1"/>
    </source>
</evidence>
<evidence type="ECO:0000313" key="2">
    <source>
        <dbReference type="Proteomes" id="UP000078561"/>
    </source>
</evidence>
<dbReference type="Proteomes" id="UP000078561">
    <property type="component" value="Unassembled WGS sequence"/>
</dbReference>
<proteinExistence type="predicted"/>
<name>A0A163TEI8_ABSGL</name>
<sequence>MMEYKKRMESYAGDDEELVVARMEADGRRMVLVTHDEPTFYANDDQKSHWLKGKEQIFKKKGQRLSVMVSEFRCPCHGTMRLDGATSRKLFFADANRDGYWTSKDMVDQLTRHTPIRSSPS</sequence>
<reference evidence="1" key="1">
    <citation type="submission" date="2016-04" db="EMBL/GenBank/DDBJ databases">
        <authorList>
            <person name="Evans L.H."/>
            <person name="Alamgir A."/>
            <person name="Owens N."/>
            <person name="Weber N.D."/>
            <person name="Virtaneva K."/>
            <person name="Barbian K."/>
            <person name="Babar A."/>
            <person name="Rosenke K."/>
        </authorList>
    </citation>
    <scope>NUCLEOTIDE SEQUENCE [LARGE SCALE GENOMIC DNA]</scope>
    <source>
        <strain evidence="1">CBS 101.48</strain>
    </source>
</reference>
<dbReference type="EMBL" id="LT554349">
    <property type="protein sequence ID" value="SAM04092.1"/>
    <property type="molecule type" value="Genomic_DNA"/>
</dbReference>
<keyword evidence="2" id="KW-1185">Reference proteome</keyword>
<protein>
    <submittedName>
        <fullName evidence="1">Uncharacterized protein</fullName>
    </submittedName>
</protein>
<accession>A0A163TEI8</accession>
<dbReference type="OrthoDB" id="10044727at2759"/>
<dbReference type="AlphaFoldDB" id="A0A163TEI8"/>
<dbReference type="InParanoid" id="A0A163TEI8"/>
<organism evidence="1">
    <name type="scientific">Absidia glauca</name>
    <name type="common">Pin mould</name>
    <dbReference type="NCBI Taxonomy" id="4829"/>
    <lineage>
        <taxon>Eukaryota</taxon>
        <taxon>Fungi</taxon>
        <taxon>Fungi incertae sedis</taxon>
        <taxon>Mucoromycota</taxon>
        <taxon>Mucoromycotina</taxon>
        <taxon>Mucoromycetes</taxon>
        <taxon>Mucorales</taxon>
        <taxon>Cunninghamellaceae</taxon>
        <taxon>Absidia</taxon>
    </lineage>
</organism>
<dbReference type="OMA" id="MESYAGD"/>
<gene>
    <name evidence="1" type="primary">ABSGL_09952.1 scaffold 11783</name>
</gene>